<organism evidence="1 2">
    <name type="scientific">Gigaspora margarita</name>
    <dbReference type="NCBI Taxonomy" id="4874"/>
    <lineage>
        <taxon>Eukaryota</taxon>
        <taxon>Fungi</taxon>
        <taxon>Fungi incertae sedis</taxon>
        <taxon>Mucoromycota</taxon>
        <taxon>Glomeromycotina</taxon>
        <taxon>Glomeromycetes</taxon>
        <taxon>Diversisporales</taxon>
        <taxon>Gigasporaceae</taxon>
        <taxon>Gigaspora</taxon>
    </lineage>
</organism>
<evidence type="ECO:0000313" key="2">
    <source>
        <dbReference type="Proteomes" id="UP000789901"/>
    </source>
</evidence>
<evidence type="ECO:0000313" key="1">
    <source>
        <dbReference type="EMBL" id="CAG8853665.1"/>
    </source>
</evidence>
<proteinExistence type="predicted"/>
<sequence>MTVQKVFGIPEINLLIFKEKNNIKSFFLINQCSYSNAKPYFKYYKKYYEYKYKYEKYKYNEVYIFDIFENNNNDNETLNEYHKEISNFIKDINNI</sequence>
<protein>
    <submittedName>
        <fullName evidence="1">8607_t:CDS:1</fullName>
    </submittedName>
</protein>
<accession>A0ABN7XGD9</accession>
<name>A0ABN7XGD9_GIGMA</name>
<comment type="caution">
    <text evidence="1">The sequence shown here is derived from an EMBL/GenBank/DDBJ whole genome shotgun (WGS) entry which is preliminary data.</text>
</comment>
<reference evidence="1 2" key="1">
    <citation type="submission" date="2021-06" db="EMBL/GenBank/DDBJ databases">
        <authorList>
            <person name="Kallberg Y."/>
            <person name="Tangrot J."/>
            <person name="Rosling A."/>
        </authorList>
    </citation>
    <scope>NUCLEOTIDE SEQUENCE [LARGE SCALE GENOMIC DNA]</scope>
    <source>
        <strain evidence="1 2">120-4 pot B 10/14</strain>
    </source>
</reference>
<dbReference type="EMBL" id="CAJVQB010127333">
    <property type="protein sequence ID" value="CAG8853665.1"/>
    <property type="molecule type" value="Genomic_DNA"/>
</dbReference>
<gene>
    <name evidence="1" type="ORF">GMARGA_LOCUS42486</name>
</gene>
<feature type="non-terminal residue" evidence="1">
    <location>
        <position position="95"/>
    </location>
</feature>
<keyword evidence="2" id="KW-1185">Reference proteome</keyword>
<dbReference type="Proteomes" id="UP000789901">
    <property type="component" value="Unassembled WGS sequence"/>
</dbReference>